<dbReference type="AlphaFoldDB" id="A0A1N7PFP7"/>
<accession>A0A1N7PFP7</accession>
<evidence type="ECO:0000313" key="2">
    <source>
        <dbReference type="Proteomes" id="UP000186246"/>
    </source>
</evidence>
<dbReference type="STRING" id="551459.SAMN05421796_11410"/>
<sequence length="172" mass="19870">MKKFLFLTTLVTASILCAQTECDKIKTENKILSSENDYLKKVLSVNTPLLQSEKENTLYQITKVTGNKAGKSIEITFLITAKDENKKLTIEDISIIDMEGNEYKADLYKSSRPFPELSLNTSHKLTFSFKDIKSQTLFIKIFRFKTTAQPERNTFEKTKSNLEFKDFKISWN</sequence>
<dbReference type="OrthoDB" id="1442218at2"/>
<proteinExistence type="predicted"/>
<reference evidence="2" key="1">
    <citation type="submission" date="2017-01" db="EMBL/GenBank/DDBJ databases">
        <authorList>
            <person name="Varghese N."/>
            <person name="Submissions S."/>
        </authorList>
    </citation>
    <scope>NUCLEOTIDE SEQUENCE [LARGE SCALE GENOMIC DNA]</scope>
    <source>
        <strain evidence="2">DSM 21068</strain>
    </source>
</reference>
<name>A0A1N7PFP7_9FLAO</name>
<dbReference type="RefSeq" id="WP_084566678.1">
    <property type="nucleotide sequence ID" value="NZ_FTOJ01000014.1"/>
</dbReference>
<organism evidence="1 2">
    <name type="scientific">Chryseobacterium piscicola</name>
    <dbReference type="NCBI Taxonomy" id="551459"/>
    <lineage>
        <taxon>Bacteria</taxon>
        <taxon>Pseudomonadati</taxon>
        <taxon>Bacteroidota</taxon>
        <taxon>Flavobacteriia</taxon>
        <taxon>Flavobacteriales</taxon>
        <taxon>Weeksellaceae</taxon>
        <taxon>Chryseobacterium group</taxon>
        <taxon>Chryseobacterium</taxon>
    </lineage>
</organism>
<evidence type="ECO:0000313" key="1">
    <source>
        <dbReference type="EMBL" id="SIT09465.1"/>
    </source>
</evidence>
<dbReference type="EMBL" id="FTOJ01000014">
    <property type="protein sequence ID" value="SIT09465.1"/>
    <property type="molecule type" value="Genomic_DNA"/>
</dbReference>
<gene>
    <name evidence="1" type="ORF">SAMN05421796_11410</name>
</gene>
<dbReference type="Proteomes" id="UP000186246">
    <property type="component" value="Unassembled WGS sequence"/>
</dbReference>
<protein>
    <submittedName>
        <fullName evidence="1">Uncharacterized protein</fullName>
    </submittedName>
</protein>